<dbReference type="PRINTS" id="PR00032">
    <property type="entry name" value="HTHARAC"/>
</dbReference>
<evidence type="ECO:0000256" key="4">
    <source>
        <dbReference type="SAM" id="MobiDB-lite"/>
    </source>
</evidence>
<gene>
    <name evidence="6" type="ORF">ACEU0G_001809</name>
</gene>
<feature type="domain" description="HTH araC/xylS-type" evidence="5">
    <location>
        <begin position="72"/>
        <end position="171"/>
    </location>
</feature>
<organism evidence="6 7">
    <name type="scientific">Stenotrophomonas nematodicola</name>
    <dbReference type="NCBI Taxonomy" id="2656746"/>
    <lineage>
        <taxon>Bacteria</taxon>
        <taxon>Pseudomonadati</taxon>
        <taxon>Pseudomonadota</taxon>
        <taxon>Gammaproteobacteria</taxon>
        <taxon>Lysobacterales</taxon>
        <taxon>Lysobacteraceae</taxon>
        <taxon>Stenotrophomonas</taxon>
    </lineage>
</organism>
<evidence type="ECO:0000313" key="7">
    <source>
        <dbReference type="Proteomes" id="UP001605261"/>
    </source>
</evidence>
<dbReference type="InterPro" id="IPR020449">
    <property type="entry name" value="Tscrpt_reg_AraC-type_HTH"/>
</dbReference>
<dbReference type="Proteomes" id="UP001605261">
    <property type="component" value="Unassembled WGS sequence"/>
</dbReference>
<sequence>MEVFVSPPGAGSGDVDDGDGQSLAWSLALLSHMCQCTCQPGATVADGDLAWEALLARTRIRPHGTAATRLVERAREWIEQHADDEEVSVDRLAAALNMSRTSLHRKLVASIGHPPGELIRLVRLRLARRLLREGEGNVSDVAYAVGFVSLSGFSRAYRHHYGEPPSSMRGACCAPPPRRSPATRG</sequence>
<dbReference type="PROSITE" id="PS01124">
    <property type="entry name" value="HTH_ARAC_FAMILY_2"/>
    <property type="match status" value="1"/>
</dbReference>
<dbReference type="PANTHER" id="PTHR46796">
    <property type="entry name" value="HTH-TYPE TRANSCRIPTIONAL ACTIVATOR RHAS-RELATED"/>
    <property type="match status" value="1"/>
</dbReference>
<dbReference type="InterPro" id="IPR018062">
    <property type="entry name" value="HTH_AraC-typ_CS"/>
</dbReference>
<reference evidence="6 7" key="1">
    <citation type="submission" date="2024-09" db="EMBL/GenBank/DDBJ databases">
        <authorList>
            <consortium name="All-Russian atlas of soil microorganisms"/>
            <consortium name="as a basis for the search for new antimicrobial producers and enzymes with unique properties"/>
            <person name="Sokolova E.A."/>
            <person name="Voronina E.N."/>
        </authorList>
    </citation>
    <scope>NUCLEOTIDE SEQUENCE [LARGE SCALE GENOMIC DNA]</scope>
    <source>
        <strain evidence="6 7">AF-22b-331.1</strain>
    </source>
</reference>
<name>A0ABW7D5Q9_9GAMM</name>
<keyword evidence="7" id="KW-1185">Reference proteome</keyword>
<dbReference type="Pfam" id="PF12833">
    <property type="entry name" value="HTH_18"/>
    <property type="match status" value="1"/>
</dbReference>
<proteinExistence type="predicted"/>
<dbReference type="InterPro" id="IPR009057">
    <property type="entry name" value="Homeodomain-like_sf"/>
</dbReference>
<dbReference type="Gene3D" id="1.10.10.60">
    <property type="entry name" value="Homeodomain-like"/>
    <property type="match status" value="1"/>
</dbReference>
<keyword evidence="3" id="KW-0804">Transcription</keyword>
<dbReference type="RefSeq" id="WP_394164725.1">
    <property type="nucleotide sequence ID" value="NZ_JBHGCJ010000021.1"/>
</dbReference>
<dbReference type="PROSITE" id="PS00041">
    <property type="entry name" value="HTH_ARAC_FAMILY_1"/>
    <property type="match status" value="1"/>
</dbReference>
<comment type="caution">
    <text evidence="6">The sequence shown here is derived from an EMBL/GenBank/DDBJ whole genome shotgun (WGS) entry which is preliminary data.</text>
</comment>
<evidence type="ECO:0000259" key="5">
    <source>
        <dbReference type="PROSITE" id="PS01124"/>
    </source>
</evidence>
<evidence type="ECO:0000256" key="2">
    <source>
        <dbReference type="ARBA" id="ARBA00023125"/>
    </source>
</evidence>
<keyword evidence="2" id="KW-0238">DNA-binding</keyword>
<dbReference type="EMBL" id="JBHGCJ010000021">
    <property type="protein sequence ID" value="MFG6111473.1"/>
    <property type="molecule type" value="Genomic_DNA"/>
</dbReference>
<evidence type="ECO:0000313" key="6">
    <source>
        <dbReference type="EMBL" id="MFG6111473.1"/>
    </source>
</evidence>
<dbReference type="InterPro" id="IPR018060">
    <property type="entry name" value="HTH_AraC"/>
</dbReference>
<evidence type="ECO:0000256" key="1">
    <source>
        <dbReference type="ARBA" id="ARBA00023015"/>
    </source>
</evidence>
<evidence type="ECO:0000256" key="3">
    <source>
        <dbReference type="ARBA" id="ARBA00023163"/>
    </source>
</evidence>
<feature type="region of interest" description="Disordered" evidence="4">
    <location>
        <begin position="164"/>
        <end position="185"/>
    </location>
</feature>
<keyword evidence="1" id="KW-0805">Transcription regulation</keyword>
<accession>A0ABW7D5Q9</accession>
<dbReference type="SUPFAM" id="SSF46689">
    <property type="entry name" value="Homeodomain-like"/>
    <property type="match status" value="2"/>
</dbReference>
<dbReference type="InterPro" id="IPR050204">
    <property type="entry name" value="AraC_XylS_family_regulators"/>
</dbReference>
<dbReference type="SMART" id="SM00342">
    <property type="entry name" value="HTH_ARAC"/>
    <property type="match status" value="1"/>
</dbReference>
<protein>
    <submittedName>
        <fullName evidence="6">Helix-turn-helix domain-containing protein</fullName>
    </submittedName>
</protein>